<dbReference type="InterPro" id="IPR045596">
    <property type="entry name" value="DUF6459"/>
</dbReference>
<evidence type="ECO:0000313" key="1">
    <source>
        <dbReference type="EMBL" id="TWP35108.1"/>
    </source>
</evidence>
<protein>
    <recommendedName>
        <fullName evidence="3">3-hydroxyacyl-CoA dehydrogenase</fullName>
    </recommendedName>
</protein>
<keyword evidence="2" id="KW-1185">Reference proteome</keyword>
<dbReference type="RefSeq" id="WP_146317956.1">
    <property type="nucleotide sequence ID" value="NZ_VCQV01000022.1"/>
</dbReference>
<dbReference type="OrthoDB" id="3266345at2"/>
<reference evidence="1 2" key="2">
    <citation type="submission" date="2019-08" db="EMBL/GenBank/DDBJ databases">
        <title>Jejuicoccus antrihumi gen. nov., sp. nov., a new member of the family Dermacoccaceae isolated from a cave.</title>
        <authorList>
            <person name="Schumann P."/>
            <person name="Kim I.S."/>
        </authorList>
    </citation>
    <scope>NUCLEOTIDE SEQUENCE [LARGE SCALE GENOMIC DNA]</scope>
    <source>
        <strain evidence="1 2">C5-26</strain>
    </source>
</reference>
<gene>
    <name evidence="1" type="ORF">FGL98_15275</name>
</gene>
<accession>A0A563DXV1</accession>
<dbReference type="Pfam" id="PF20060">
    <property type="entry name" value="DUF6459"/>
    <property type="match status" value="1"/>
</dbReference>
<proteinExistence type="predicted"/>
<evidence type="ECO:0000313" key="2">
    <source>
        <dbReference type="Proteomes" id="UP000320244"/>
    </source>
</evidence>
<dbReference type="EMBL" id="VCQV01000022">
    <property type="protein sequence ID" value="TWP35108.1"/>
    <property type="molecule type" value="Genomic_DNA"/>
</dbReference>
<dbReference type="AlphaFoldDB" id="A0A563DXV1"/>
<evidence type="ECO:0008006" key="3">
    <source>
        <dbReference type="Google" id="ProtNLM"/>
    </source>
</evidence>
<organism evidence="1 2">
    <name type="scientific">Leekyejoonella antrihumi</name>
    <dbReference type="NCBI Taxonomy" id="1660198"/>
    <lineage>
        <taxon>Bacteria</taxon>
        <taxon>Bacillati</taxon>
        <taxon>Actinomycetota</taxon>
        <taxon>Actinomycetes</taxon>
        <taxon>Micrococcales</taxon>
        <taxon>Dermacoccaceae</taxon>
        <taxon>Leekyejoonella</taxon>
    </lineage>
</organism>
<sequence length="189" mass="20848">MSLDTAADPIGDVLPATPLLRLRPAPRTEPPCLDVPTIERMYAEAQLTAHHARHYVQPSIPLDGPGTGAELDFGQQPTARHDLPDPSTWVHRLMPALLECMSGLRPSSQVVRWVSQSTYQRIARRGAVARRRGVRGIQRPQVLKVHVCEPSDGVVEASVVVHHDNRVRAIALRLEGLDGRWVMTAFTVG</sequence>
<comment type="caution">
    <text evidence="1">The sequence shown here is derived from an EMBL/GenBank/DDBJ whole genome shotgun (WGS) entry which is preliminary data.</text>
</comment>
<dbReference type="Proteomes" id="UP000320244">
    <property type="component" value="Unassembled WGS sequence"/>
</dbReference>
<reference evidence="1 2" key="1">
    <citation type="submission" date="2019-05" db="EMBL/GenBank/DDBJ databases">
        <authorList>
            <person name="Lee S.D."/>
        </authorList>
    </citation>
    <scope>NUCLEOTIDE SEQUENCE [LARGE SCALE GENOMIC DNA]</scope>
    <source>
        <strain evidence="1 2">C5-26</strain>
    </source>
</reference>
<name>A0A563DXV1_9MICO</name>